<keyword evidence="3" id="KW-1185">Reference proteome</keyword>
<organism evidence="2 3">
    <name type="scientific">Ramularia collo-cygni</name>
    <dbReference type="NCBI Taxonomy" id="112498"/>
    <lineage>
        <taxon>Eukaryota</taxon>
        <taxon>Fungi</taxon>
        <taxon>Dikarya</taxon>
        <taxon>Ascomycota</taxon>
        <taxon>Pezizomycotina</taxon>
        <taxon>Dothideomycetes</taxon>
        <taxon>Dothideomycetidae</taxon>
        <taxon>Mycosphaerellales</taxon>
        <taxon>Mycosphaerellaceae</taxon>
        <taxon>Ramularia</taxon>
    </lineage>
</organism>
<accession>A0A2D3V8A4</accession>
<proteinExistence type="predicted"/>
<evidence type="ECO:0000256" key="1">
    <source>
        <dbReference type="SAM" id="MobiDB-lite"/>
    </source>
</evidence>
<name>A0A2D3V8A4_9PEZI</name>
<sequence length="281" mass="31796">MCRPGKFIRAYLLEPLKDSSIGFGHENYVPTRRDAGHQKLYKLAVLFTRDGYAHCLRFTSKGKNGYKSLSRDEQLNHLPVFAGGSSEKVPHGAPYALYTKDKKQYPGSMLCFDICRVKLTHTIYEADGEWTDRSAVDVYHFLMRNAYVADGMRDYLWDGFNISENITESFHGYRSPAARRGEGEYRPRESAQKAEDMMANTPQRLSTHLGDDQVGGVRVHHRGTNSIRNALSDNSKVDTVPEKGGRVPRLVSGFNEVSDSAAQRSLQPYKQARNRDFAPPR</sequence>
<dbReference type="AlphaFoldDB" id="A0A2D3V8A4"/>
<gene>
    <name evidence="2" type="ORF">RCC_07535</name>
</gene>
<dbReference type="GeneID" id="35602650"/>
<dbReference type="RefSeq" id="XP_023628559.1">
    <property type="nucleotide sequence ID" value="XM_023772791.1"/>
</dbReference>
<reference evidence="2 3" key="1">
    <citation type="submission" date="2016-03" db="EMBL/GenBank/DDBJ databases">
        <authorList>
            <person name="Ploux O."/>
        </authorList>
    </citation>
    <scope>NUCLEOTIDE SEQUENCE [LARGE SCALE GENOMIC DNA]</scope>
    <source>
        <strain evidence="2 3">URUG2</strain>
    </source>
</reference>
<feature type="compositionally biased region" description="Polar residues" evidence="1">
    <location>
        <begin position="255"/>
        <end position="268"/>
    </location>
</feature>
<evidence type="ECO:0000313" key="2">
    <source>
        <dbReference type="EMBL" id="CZT21670.1"/>
    </source>
</evidence>
<feature type="region of interest" description="Disordered" evidence="1">
    <location>
        <begin position="221"/>
        <end position="281"/>
    </location>
</feature>
<dbReference type="Proteomes" id="UP000225277">
    <property type="component" value="Unassembled WGS sequence"/>
</dbReference>
<dbReference type="EMBL" id="FJUY01000011">
    <property type="protein sequence ID" value="CZT21670.1"/>
    <property type="molecule type" value="Genomic_DNA"/>
</dbReference>
<evidence type="ECO:0000313" key="3">
    <source>
        <dbReference type="Proteomes" id="UP000225277"/>
    </source>
</evidence>
<feature type="compositionally biased region" description="Basic and acidic residues" evidence="1">
    <location>
        <begin position="235"/>
        <end position="245"/>
    </location>
</feature>
<feature type="compositionally biased region" description="Polar residues" evidence="1">
    <location>
        <begin position="224"/>
        <end position="234"/>
    </location>
</feature>
<protein>
    <submittedName>
        <fullName evidence="2">Uncharacterized protein</fullName>
    </submittedName>
</protein>